<dbReference type="SMART" id="SM00066">
    <property type="entry name" value="GAL4"/>
    <property type="match status" value="1"/>
</dbReference>
<gene>
    <name evidence="7" type="ORF">FA10DRAFT_186188</name>
</gene>
<sequence length="338" mass="37234">MATIPSRKKQTSTRTSCDACRFRKTSCDRALRLPQGTASTCSFCEKTGLPCKITSPAARKRPDRSASGPQRTRMGKRIRKLLESDDVEASSASPSSMSPSDGGGVKEGAAVGDATPAFPFIEKREGNMFRIPDHEEEVAPSLGQHHTLQQQPQLLGVRGLTLDVLLQCFKAYFHWTESCIPLSQPREVFLRRAKARLFLLTGGAAFGDDQNVEPASDLLIIAVACRGTRNTSVSYRFELQDNLEERFIAEAMSNDSLYNAGLDGLEAAKLMAELRVRGLHPTLPGTCHPSSLQNDVLGRGFTVVLAMNLGLHTGPEQHLSEEANERRRWLFYSTFITH</sequence>
<evidence type="ECO:0000313" key="8">
    <source>
        <dbReference type="Proteomes" id="UP000245768"/>
    </source>
</evidence>
<dbReference type="EMBL" id="KZ819640">
    <property type="protein sequence ID" value="PWN87473.1"/>
    <property type="molecule type" value="Genomic_DNA"/>
</dbReference>
<comment type="subcellular location">
    <subcellularLocation>
        <location evidence="1">Nucleus</location>
    </subcellularLocation>
</comment>
<evidence type="ECO:0000313" key="7">
    <source>
        <dbReference type="EMBL" id="PWN87473.1"/>
    </source>
</evidence>
<dbReference type="SUPFAM" id="SSF57701">
    <property type="entry name" value="Zn2/Cys6 DNA-binding domain"/>
    <property type="match status" value="1"/>
</dbReference>
<dbReference type="RefSeq" id="XP_025374671.1">
    <property type="nucleotide sequence ID" value="XM_025518343.1"/>
</dbReference>
<protein>
    <recommendedName>
        <fullName evidence="6">Zn(2)-C6 fungal-type domain-containing protein</fullName>
    </recommendedName>
</protein>
<name>A0A316YH92_9BASI</name>
<feature type="domain" description="Zn(2)-C6 fungal-type" evidence="6">
    <location>
        <begin position="16"/>
        <end position="53"/>
    </location>
</feature>
<evidence type="ECO:0000256" key="4">
    <source>
        <dbReference type="ARBA" id="ARBA00023242"/>
    </source>
</evidence>
<keyword evidence="2" id="KW-0479">Metal-binding</keyword>
<feature type="region of interest" description="Disordered" evidence="5">
    <location>
        <begin position="53"/>
        <end position="109"/>
    </location>
</feature>
<evidence type="ECO:0000259" key="6">
    <source>
        <dbReference type="PROSITE" id="PS50048"/>
    </source>
</evidence>
<dbReference type="GO" id="GO:0000981">
    <property type="term" value="F:DNA-binding transcription factor activity, RNA polymerase II-specific"/>
    <property type="evidence" value="ECO:0007669"/>
    <property type="project" value="InterPro"/>
</dbReference>
<dbReference type="Pfam" id="PF00172">
    <property type="entry name" value="Zn_clus"/>
    <property type="match status" value="1"/>
</dbReference>
<dbReference type="Proteomes" id="UP000245768">
    <property type="component" value="Unassembled WGS sequence"/>
</dbReference>
<dbReference type="AlphaFoldDB" id="A0A316YH92"/>
<evidence type="ECO:0000256" key="3">
    <source>
        <dbReference type="ARBA" id="ARBA00023125"/>
    </source>
</evidence>
<evidence type="ECO:0000256" key="5">
    <source>
        <dbReference type="SAM" id="MobiDB-lite"/>
    </source>
</evidence>
<dbReference type="PANTHER" id="PTHR46910">
    <property type="entry name" value="TRANSCRIPTION FACTOR PDR1"/>
    <property type="match status" value="1"/>
</dbReference>
<dbReference type="GO" id="GO:0008270">
    <property type="term" value="F:zinc ion binding"/>
    <property type="evidence" value="ECO:0007669"/>
    <property type="project" value="InterPro"/>
</dbReference>
<keyword evidence="8" id="KW-1185">Reference proteome</keyword>
<dbReference type="OrthoDB" id="2549591at2759"/>
<dbReference type="CDD" id="cd12148">
    <property type="entry name" value="fungal_TF_MHR"/>
    <property type="match status" value="1"/>
</dbReference>
<dbReference type="CDD" id="cd00067">
    <property type="entry name" value="GAL4"/>
    <property type="match status" value="1"/>
</dbReference>
<dbReference type="GO" id="GO:0005634">
    <property type="term" value="C:nucleus"/>
    <property type="evidence" value="ECO:0007669"/>
    <property type="project" value="UniProtKB-SubCell"/>
</dbReference>
<dbReference type="InterPro" id="IPR050987">
    <property type="entry name" value="AtrR-like"/>
</dbReference>
<dbReference type="GO" id="GO:0003677">
    <property type="term" value="F:DNA binding"/>
    <property type="evidence" value="ECO:0007669"/>
    <property type="project" value="UniProtKB-KW"/>
</dbReference>
<keyword evidence="3" id="KW-0238">DNA-binding</keyword>
<dbReference type="InterPro" id="IPR036864">
    <property type="entry name" value="Zn2-C6_fun-type_DNA-bd_sf"/>
</dbReference>
<organism evidence="7 8">
    <name type="scientific">Acaromyces ingoldii</name>
    <dbReference type="NCBI Taxonomy" id="215250"/>
    <lineage>
        <taxon>Eukaryota</taxon>
        <taxon>Fungi</taxon>
        <taxon>Dikarya</taxon>
        <taxon>Basidiomycota</taxon>
        <taxon>Ustilaginomycotina</taxon>
        <taxon>Exobasidiomycetes</taxon>
        <taxon>Exobasidiales</taxon>
        <taxon>Cryptobasidiaceae</taxon>
        <taxon>Acaromyces</taxon>
    </lineage>
</organism>
<dbReference type="InParanoid" id="A0A316YH92"/>
<evidence type="ECO:0000256" key="2">
    <source>
        <dbReference type="ARBA" id="ARBA00022723"/>
    </source>
</evidence>
<reference evidence="7" key="1">
    <citation type="journal article" date="2018" name="Mol. Biol. Evol.">
        <title>Broad Genomic Sampling Reveals a Smut Pathogenic Ancestry of the Fungal Clade Ustilaginomycotina.</title>
        <authorList>
            <person name="Kijpornyongpan T."/>
            <person name="Mondo S.J."/>
            <person name="Barry K."/>
            <person name="Sandor L."/>
            <person name="Lee J."/>
            <person name="Lipzen A."/>
            <person name="Pangilinan J."/>
            <person name="LaButti K."/>
            <person name="Hainaut M."/>
            <person name="Henrissat B."/>
            <person name="Grigoriev I.V."/>
            <person name="Spatafora J.W."/>
            <person name="Aime M.C."/>
        </authorList>
    </citation>
    <scope>NUCLEOTIDE SEQUENCE [LARGE SCALE GENOMIC DNA]</scope>
    <source>
        <strain evidence="7">MCA 4198</strain>
    </source>
</reference>
<dbReference type="PANTHER" id="PTHR46910:SF3">
    <property type="entry name" value="HALOTOLERANCE PROTEIN 9-RELATED"/>
    <property type="match status" value="1"/>
</dbReference>
<dbReference type="GeneID" id="37040259"/>
<keyword evidence="4" id="KW-0539">Nucleus</keyword>
<accession>A0A316YH92</accession>
<dbReference type="InterPro" id="IPR001138">
    <property type="entry name" value="Zn2Cys6_DnaBD"/>
</dbReference>
<dbReference type="PROSITE" id="PS50048">
    <property type="entry name" value="ZN2_CY6_FUNGAL_2"/>
    <property type="match status" value="1"/>
</dbReference>
<dbReference type="Gene3D" id="4.10.240.10">
    <property type="entry name" value="Zn(2)-C6 fungal-type DNA-binding domain"/>
    <property type="match status" value="1"/>
</dbReference>
<proteinExistence type="predicted"/>
<feature type="compositionally biased region" description="Low complexity" evidence="5">
    <location>
        <begin position="89"/>
        <end position="100"/>
    </location>
</feature>
<evidence type="ECO:0000256" key="1">
    <source>
        <dbReference type="ARBA" id="ARBA00004123"/>
    </source>
</evidence>